<feature type="region of interest" description="Disordered" evidence="3">
    <location>
        <begin position="254"/>
        <end position="277"/>
    </location>
</feature>
<dbReference type="GO" id="GO:0051015">
    <property type="term" value="F:actin filament binding"/>
    <property type="evidence" value="ECO:0007669"/>
    <property type="project" value="TreeGrafter"/>
</dbReference>
<keyword evidence="2" id="KW-0040">ANK repeat</keyword>
<dbReference type="Gene3D" id="1.25.40.20">
    <property type="entry name" value="Ankyrin repeat-containing domain"/>
    <property type="match status" value="1"/>
</dbReference>
<keyword evidence="1" id="KW-0677">Repeat</keyword>
<reference evidence="5" key="1">
    <citation type="submission" date="2021-01" db="EMBL/GenBank/DDBJ databases">
        <authorList>
            <person name="Corre E."/>
            <person name="Pelletier E."/>
            <person name="Niang G."/>
            <person name="Scheremetjew M."/>
            <person name="Finn R."/>
            <person name="Kale V."/>
            <person name="Holt S."/>
            <person name="Cochrane G."/>
            <person name="Meng A."/>
            <person name="Brown T."/>
            <person name="Cohen L."/>
        </authorList>
    </citation>
    <scope>NUCLEOTIDE SEQUENCE</scope>
    <source>
        <strain evidence="5">GSO104</strain>
    </source>
</reference>
<evidence type="ECO:0000256" key="1">
    <source>
        <dbReference type="ARBA" id="ARBA00022737"/>
    </source>
</evidence>
<dbReference type="InterPro" id="IPR052420">
    <property type="entry name" value="Espin/Espin-like"/>
</dbReference>
<dbReference type="PANTHER" id="PTHR24153">
    <property type="entry name" value="ESPIN"/>
    <property type="match status" value="1"/>
</dbReference>
<dbReference type="EMBL" id="HBNS01030514">
    <property type="protein sequence ID" value="CAE4624441.1"/>
    <property type="molecule type" value="Transcribed_RNA"/>
</dbReference>
<gene>
    <name evidence="4" type="ORF">DBRI00130_LOCUS23956</name>
    <name evidence="5" type="ORF">DBRI00130_LOCUS23957</name>
</gene>
<evidence type="ECO:0000256" key="3">
    <source>
        <dbReference type="SAM" id="MobiDB-lite"/>
    </source>
</evidence>
<dbReference type="GO" id="GO:0005737">
    <property type="term" value="C:cytoplasm"/>
    <property type="evidence" value="ECO:0007669"/>
    <property type="project" value="TreeGrafter"/>
</dbReference>
<dbReference type="EMBL" id="HBNS01030515">
    <property type="protein sequence ID" value="CAE4624442.1"/>
    <property type="molecule type" value="Transcribed_RNA"/>
</dbReference>
<dbReference type="SUPFAM" id="SSF48403">
    <property type="entry name" value="Ankyrin repeat"/>
    <property type="match status" value="1"/>
</dbReference>
<proteinExistence type="predicted"/>
<dbReference type="InterPro" id="IPR036770">
    <property type="entry name" value="Ankyrin_rpt-contain_sf"/>
</dbReference>
<protein>
    <submittedName>
        <fullName evidence="5">Uncharacterized protein</fullName>
    </submittedName>
</protein>
<organism evidence="5">
    <name type="scientific">Ditylum brightwellii</name>
    <dbReference type="NCBI Taxonomy" id="49249"/>
    <lineage>
        <taxon>Eukaryota</taxon>
        <taxon>Sar</taxon>
        <taxon>Stramenopiles</taxon>
        <taxon>Ochrophyta</taxon>
        <taxon>Bacillariophyta</taxon>
        <taxon>Mediophyceae</taxon>
        <taxon>Lithodesmiophycidae</taxon>
        <taxon>Lithodesmiales</taxon>
        <taxon>Lithodesmiaceae</taxon>
        <taxon>Ditylum</taxon>
    </lineage>
</organism>
<sequence length="320" mass="34469">MSSCNKTASRKVKDLEHLISSEEWLLAHHRGQECPQEAKSWSIRPMLFGGELPSKVLPIHLACSLRAPDYVLSMLLAEYQKCAGKRESGYGRLPLHVACQSGASVGSIGILLEKYPEGPRTRDSLGRLPLHLVCLGAPLSSLSSSSSSPSPAAPPLQCTPSSWDSCVSVVDALLAMYPEAAGKVDNQGQMPLHVACSAGAPVGAIRLLIDAFPDAVTAETHKGSTPMLHAARLPNSPNKTEIISTLQFMTDVNRLGSRPSSNMMKKRETKTTFTKRKQRYSISASVTKKSSKDVDAGLKQVVRKSHAKLLQCVSESSLLV</sequence>
<name>A0A6V2IEN5_9STRA</name>
<dbReference type="GO" id="GO:0051017">
    <property type="term" value="P:actin filament bundle assembly"/>
    <property type="evidence" value="ECO:0007669"/>
    <property type="project" value="TreeGrafter"/>
</dbReference>
<evidence type="ECO:0000313" key="5">
    <source>
        <dbReference type="EMBL" id="CAE4624442.1"/>
    </source>
</evidence>
<evidence type="ECO:0000313" key="4">
    <source>
        <dbReference type="EMBL" id="CAE4624441.1"/>
    </source>
</evidence>
<dbReference type="PANTHER" id="PTHR24153:SF8">
    <property type="entry name" value="FORKED, ISOFORM F"/>
    <property type="match status" value="1"/>
</dbReference>
<accession>A0A6V2IEN5</accession>
<dbReference type="AlphaFoldDB" id="A0A6V2IEN5"/>
<evidence type="ECO:0000256" key="2">
    <source>
        <dbReference type="ARBA" id="ARBA00023043"/>
    </source>
</evidence>